<sequence>MPPGSHTMLRCAAMALALLALALAGCGQPKPGHARAPERFVPAPPGEPEPIVWSDLIPDEELAELERQMSLMQYAMQPAADHEESAPAAAQTGSSAVVSELDGLHIRMPGYLLPLDAATRGRASEFLLVPFYGACVHYPPPPPNQVVYVVAEEPVSIGEIWEARWVEGVLETRMVESELADAAYTLYLSRSELYRPGR</sequence>
<keyword evidence="1" id="KW-0732">Signal</keyword>
<evidence type="ECO:0000313" key="3">
    <source>
        <dbReference type="Proteomes" id="UP000308054"/>
    </source>
</evidence>
<evidence type="ECO:0000256" key="1">
    <source>
        <dbReference type="SAM" id="SignalP"/>
    </source>
</evidence>
<dbReference type="Pfam" id="PF11736">
    <property type="entry name" value="DUF3299"/>
    <property type="match status" value="1"/>
</dbReference>
<protein>
    <submittedName>
        <fullName evidence="2">DUF3299 domain-containing protein</fullName>
    </submittedName>
</protein>
<dbReference type="AlphaFoldDB" id="A0A4S2H3Q7"/>
<feature type="chain" id="PRO_5020665925" evidence="1">
    <location>
        <begin position="25"/>
        <end position="198"/>
    </location>
</feature>
<evidence type="ECO:0000313" key="2">
    <source>
        <dbReference type="EMBL" id="TGY90255.1"/>
    </source>
</evidence>
<name>A0A4S2H3Q7_9PROT</name>
<gene>
    <name evidence="2" type="ORF">E5163_03795</name>
</gene>
<comment type="caution">
    <text evidence="2">The sequence shown here is derived from an EMBL/GenBank/DDBJ whole genome shotgun (WGS) entry which is preliminary data.</text>
</comment>
<dbReference type="Proteomes" id="UP000308054">
    <property type="component" value="Unassembled WGS sequence"/>
</dbReference>
<accession>A0A4S2H3Q7</accession>
<reference evidence="2 3" key="1">
    <citation type="journal article" date="2017" name="Int. J. Syst. Evol. Microbiol.">
        <title>Marinicauda algicola sp. nov., isolated from a marine red alga Rhodosorus marinus.</title>
        <authorList>
            <person name="Jeong S.E."/>
            <person name="Jeon S.H."/>
            <person name="Chun B.H."/>
            <person name="Kim D.W."/>
            <person name="Jeon C.O."/>
        </authorList>
    </citation>
    <scope>NUCLEOTIDE SEQUENCE [LARGE SCALE GENOMIC DNA]</scope>
    <source>
        <strain evidence="2 3">JCM 31718</strain>
    </source>
</reference>
<dbReference type="Gene3D" id="2.40.50.870">
    <property type="entry name" value="Protein of unknown function (DUF3299)"/>
    <property type="match status" value="1"/>
</dbReference>
<proteinExistence type="predicted"/>
<dbReference type="EMBL" id="SRXW01000001">
    <property type="protein sequence ID" value="TGY90255.1"/>
    <property type="molecule type" value="Genomic_DNA"/>
</dbReference>
<dbReference type="InterPro" id="IPR021727">
    <property type="entry name" value="DUF3299"/>
</dbReference>
<feature type="signal peptide" evidence="1">
    <location>
        <begin position="1"/>
        <end position="24"/>
    </location>
</feature>
<keyword evidence="3" id="KW-1185">Reference proteome</keyword>
<organism evidence="2 3">
    <name type="scientific">Marinicauda algicola</name>
    <dbReference type="NCBI Taxonomy" id="2029849"/>
    <lineage>
        <taxon>Bacteria</taxon>
        <taxon>Pseudomonadati</taxon>
        <taxon>Pseudomonadota</taxon>
        <taxon>Alphaproteobacteria</taxon>
        <taxon>Maricaulales</taxon>
        <taxon>Maricaulaceae</taxon>
        <taxon>Marinicauda</taxon>
    </lineage>
</organism>